<evidence type="ECO:0000256" key="1">
    <source>
        <dbReference type="SAM" id="Coils"/>
    </source>
</evidence>
<gene>
    <name evidence="2" type="ORF">C4541_09865</name>
</gene>
<reference evidence="2 3" key="1">
    <citation type="journal article" date="2017" name="ISME J.">
        <title>Energy and carbon metabolisms in a deep terrestrial subsurface fluid microbial community.</title>
        <authorList>
            <person name="Momper L."/>
            <person name="Jungbluth S.P."/>
            <person name="Lee M.D."/>
            <person name="Amend J.P."/>
        </authorList>
    </citation>
    <scope>NUCLEOTIDE SEQUENCE [LARGE SCALE GENOMIC DNA]</scope>
    <source>
        <strain evidence="2">SURF_26</strain>
    </source>
</reference>
<dbReference type="EMBL" id="QZJZ01000078">
    <property type="protein sequence ID" value="RJP57569.1"/>
    <property type="molecule type" value="Genomic_DNA"/>
</dbReference>
<comment type="caution">
    <text evidence="2">The sequence shown here is derived from an EMBL/GenBank/DDBJ whole genome shotgun (WGS) entry which is preliminary data.</text>
</comment>
<dbReference type="AlphaFoldDB" id="A0A3A4QXV9"/>
<proteinExistence type="predicted"/>
<keyword evidence="1" id="KW-0175">Coiled coil</keyword>
<organism evidence="2 3">
    <name type="scientific">Candidatus Auribacter fodinae</name>
    <dbReference type="NCBI Taxonomy" id="2093366"/>
    <lineage>
        <taxon>Bacteria</taxon>
        <taxon>Pseudomonadati</taxon>
        <taxon>Candidatus Auribacterota</taxon>
        <taxon>Candidatus Auribacteria</taxon>
        <taxon>Candidatus Auribacterales</taxon>
        <taxon>Candidatus Auribacteraceae</taxon>
        <taxon>Candidatus Auribacter</taxon>
    </lineage>
</organism>
<sequence>MKEIITQLLDAEKQAKDLTANAKQQADAIARDADAKVNDIKNAIIDKAQADAKQLIADTQISVEKEKDVQIKQAEEHLIKSLTAKKDVIPALVKEITKAITSVTLPE</sequence>
<evidence type="ECO:0000313" key="2">
    <source>
        <dbReference type="EMBL" id="RJP57569.1"/>
    </source>
</evidence>
<dbReference type="Proteomes" id="UP000266426">
    <property type="component" value="Unassembled WGS sequence"/>
</dbReference>
<name>A0A3A4QXV9_9BACT</name>
<accession>A0A3A4QXV9</accession>
<evidence type="ECO:0008006" key="4">
    <source>
        <dbReference type="Google" id="ProtNLM"/>
    </source>
</evidence>
<evidence type="ECO:0000313" key="3">
    <source>
        <dbReference type="Proteomes" id="UP000266426"/>
    </source>
</evidence>
<dbReference type="Gene3D" id="1.20.5.2950">
    <property type="match status" value="1"/>
</dbReference>
<feature type="coiled-coil region" evidence="1">
    <location>
        <begin position="1"/>
        <end position="28"/>
    </location>
</feature>
<protein>
    <recommendedName>
        <fullName evidence="4">V-type ATP synthase subunit H</fullName>
    </recommendedName>
</protein>